<sequence length="39" mass="4739">TLVMAWDRRMDESKAFFDMMEAEGYACRREPKCIFVFTR</sequence>
<protein>
    <recommendedName>
        <fullName evidence="3">Pentatricopeptide repeat protein</fullName>
    </recommendedName>
</protein>
<feature type="non-terminal residue" evidence="1">
    <location>
        <position position="1"/>
    </location>
</feature>
<proteinExistence type="predicted"/>
<organism evidence="1 2">
    <name type="scientific">Tetraparma gracilis</name>
    <dbReference type="NCBI Taxonomy" id="2962635"/>
    <lineage>
        <taxon>Eukaryota</taxon>
        <taxon>Sar</taxon>
        <taxon>Stramenopiles</taxon>
        <taxon>Ochrophyta</taxon>
        <taxon>Bolidophyceae</taxon>
        <taxon>Parmales</taxon>
        <taxon>Triparmaceae</taxon>
        <taxon>Tetraparma</taxon>
    </lineage>
</organism>
<comment type="caution">
    <text evidence="1">The sequence shown here is derived from an EMBL/GenBank/DDBJ whole genome shotgun (WGS) entry which is preliminary data.</text>
</comment>
<reference evidence="1 2" key="1">
    <citation type="journal article" date="2023" name="Commun. Biol.">
        <title>Genome analysis of Parmales, the sister group of diatoms, reveals the evolutionary specialization of diatoms from phago-mixotrophs to photoautotrophs.</title>
        <authorList>
            <person name="Ban H."/>
            <person name="Sato S."/>
            <person name="Yoshikawa S."/>
            <person name="Yamada K."/>
            <person name="Nakamura Y."/>
            <person name="Ichinomiya M."/>
            <person name="Sato N."/>
            <person name="Blanc-Mathieu R."/>
            <person name="Endo H."/>
            <person name="Kuwata A."/>
            <person name="Ogata H."/>
        </authorList>
    </citation>
    <scope>NUCLEOTIDE SEQUENCE [LARGE SCALE GENOMIC DNA]</scope>
</reference>
<evidence type="ECO:0000313" key="1">
    <source>
        <dbReference type="EMBL" id="GMI50923.1"/>
    </source>
</evidence>
<name>A0ABQ6N9M7_9STRA</name>
<dbReference type="EMBL" id="BRYB01006956">
    <property type="protein sequence ID" value="GMI50923.1"/>
    <property type="molecule type" value="Genomic_DNA"/>
</dbReference>
<accession>A0ABQ6N9M7</accession>
<keyword evidence="2" id="KW-1185">Reference proteome</keyword>
<gene>
    <name evidence="1" type="ORF">TeGR_g2214</name>
</gene>
<evidence type="ECO:0008006" key="3">
    <source>
        <dbReference type="Google" id="ProtNLM"/>
    </source>
</evidence>
<dbReference type="Proteomes" id="UP001165060">
    <property type="component" value="Unassembled WGS sequence"/>
</dbReference>
<evidence type="ECO:0000313" key="2">
    <source>
        <dbReference type="Proteomes" id="UP001165060"/>
    </source>
</evidence>